<evidence type="ECO:0000256" key="3">
    <source>
        <dbReference type="ARBA" id="ARBA00023125"/>
    </source>
</evidence>
<dbReference type="Proteomes" id="UP000262073">
    <property type="component" value="Chromosome"/>
</dbReference>
<evidence type="ECO:0000256" key="4">
    <source>
        <dbReference type="ARBA" id="ARBA00023172"/>
    </source>
</evidence>
<dbReference type="Pfam" id="PF13700">
    <property type="entry name" value="DUF4158"/>
    <property type="match status" value="1"/>
</dbReference>
<dbReference type="Pfam" id="PF01526">
    <property type="entry name" value="DDE_Tnp_Tn3"/>
    <property type="match status" value="1"/>
</dbReference>
<keyword evidence="8" id="KW-1185">Reference proteome</keyword>
<gene>
    <name evidence="7" type="ORF">D0Y50_09545</name>
</gene>
<dbReference type="GO" id="GO:0003677">
    <property type="term" value="F:DNA binding"/>
    <property type="evidence" value="ECO:0007669"/>
    <property type="project" value="UniProtKB-KW"/>
</dbReference>
<keyword evidence="2" id="KW-0815">Transposition</keyword>
<evidence type="ECO:0000256" key="2">
    <source>
        <dbReference type="ARBA" id="ARBA00022578"/>
    </source>
</evidence>
<proteinExistence type="inferred from homology"/>
<organism evidence="7 8">
    <name type="scientific">Salinimonas sediminis</name>
    <dbReference type="NCBI Taxonomy" id="2303538"/>
    <lineage>
        <taxon>Bacteria</taxon>
        <taxon>Pseudomonadati</taxon>
        <taxon>Pseudomonadota</taxon>
        <taxon>Gammaproteobacteria</taxon>
        <taxon>Alteromonadales</taxon>
        <taxon>Alteromonadaceae</taxon>
        <taxon>Alteromonas/Salinimonas group</taxon>
        <taxon>Salinimonas</taxon>
    </lineage>
</organism>
<evidence type="ECO:0000259" key="5">
    <source>
        <dbReference type="Pfam" id="PF01526"/>
    </source>
</evidence>
<dbReference type="GO" id="GO:0006313">
    <property type="term" value="P:DNA transposition"/>
    <property type="evidence" value="ECO:0007669"/>
    <property type="project" value="InterPro"/>
</dbReference>
<sequence length="1000" mass="116578">MRLPNHTAYPTLKSRFSAKELREIYTPNQDELSLIKTFRKPTLKVGFILHLKLYQRLGYVLPLRRVPKQLLRFINRQVPMAPDLAREQLLSYDHSTSRHRHIQTIRDYLNIRLLPKEGEAWLLRVAKEAATTKEVVEDIINVLLEELVRHRYELPGLPYLMRIARQARNHVNKTCYMMITSKLNSISRTRIDELLQPPGRDSYSAWHVLKREPKKPSNKEMRRYLQHVIWLQELSEQMPPFSIPIVKLKQFTLEARALNVKEMNDLTPIKRDALAVILIRSQHGKALDDVADIFVKIVRNMHHTAQTRLRDYILEHQKRADELIGKFTDVLVAWQQEQSRSGRYTALQTLIDPQAEQLLTQCFEHIAYAGNNYFPFMLEGYRQKRAILFSCLDILPLRSTSNDKSTETLLVLLRALQKSRSEYVSQGHVHQILGETLHPDWFGHKWWKLITTEAQEPDLLHRKYLELAIFSILKQELSSGDIYIQNSGQYDDYREQLVDDDVLSQELPEYCAQVELPLDDAQYFINQLEAWLTAQARQVDDGFPHNVYADIQQDRLVLRKKKSEKPSQALIAIDELLAGRLTVTSIMDILTDTEMWLDLHRYFYPHSGHQAKIEQSEMRFITTLFCYGCNLGPSQTARSIKGIDRRQIAWMNLKHASEEKIDKAITRVINAYNKLDLPRYWGTGQSASADGTKWELYEQNLMSEYHIRYGGYGGIVYYHVSDKYIALFSHFIPCGVYEGIYILDALAGNTSDIQPDTLHGDTQAQSYPVFGLSYLLGINLMPRIRNVHDLRLYRPNKQTRYQHIDSLFHEAINFGIIKTHLPDMIRVAISIKRGKITASTVLRRLGTHSRKNRLYFAFRELGKVVRTFFLLRYIDEIELRQTIHAATNKSEEFNNFTKWLFFGGDGIIAENVRHEQRKIVKYNQLVANMVILHNTDRMTKVLRQLSDEGVEITQEVLAGMSPYRTSHINRFGDYTLDLKRKIEPLDLDTKILPKSDGEEH</sequence>
<dbReference type="NCBIfam" id="NF033527">
    <property type="entry name" value="transpos_Tn3"/>
    <property type="match status" value="1"/>
</dbReference>
<dbReference type="GO" id="GO:0004803">
    <property type="term" value="F:transposase activity"/>
    <property type="evidence" value="ECO:0007669"/>
    <property type="project" value="InterPro"/>
</dbReference>
<accession>A0A346NSG3</accession>
<protein>
    <submittedName>
        <fullName evidence="7">Tn3 family transposase</fullName>
    </submittedName>
</protein>
<dbReference type="AlphaFoldDB" id="A0A346NSG3"/>
<dbReference type="OrthoDB" id="5292689at2"/>
<dbReference type="InterPro" id="IPR002513">
    <property type="entry name" value="Tn3_Tnp_DDE_dom"/>
</dbReference>
<dbReference type="EMBL" id="CP031769">
    <property type="protein sequence ID" value="AXR08470.1"/>
    <property type="molecule type" value="Genomic_DNA"/>
</dbReference>
<evidence type="ECO:0000313" key="7">
    <source>
        <dbReference type="EMBL" id="AXR08470.1"/>
    </source>
</evidence>
<name>A0A346NSG3_9ALTE</name>
<dbReference type="KEGG" id="salm:D0Y50_09545"/>
<keyword evidence="3" id="KW-0238">DNA-binding</keyword>
<evidence type="ECO:0000313" key="8">
    <source>
        <dbReference type="Proteomes" id="UP000262073"/>
    </source>
</evidence>
<feature type="domain" description="Tn3 transposase DDE" evidence="5">
    <location>
        <begin position="588"/>
        <end position="974"/>
    </location>
</feature>
<reference evidence="7 8" key="1">
    <citation type="submission" date="2018-08" db="EMBL/GenBank/DDBJ databases">
        <title>Salinimonas sediminis sp. nov., a piezophilic bacterium isolated from a deep-sea sediment sample from the New Britain Trench.</title>
        <authorList>
            <person name="Cao J."/>
        </authorList>
    </citation>
    <scope>NUCLEOTIDE SEQUENCE [LARGE SCALE GENOMIC DNA]</scope>
    <source>
        <strain evidence="7 8">N102</strain>
    </source>
</reference>
<dbReference type="RefSeq" id="WP_117318702.1">
    <property type="nucleotide sequence ID" value="NZ_CP031769.1"/>
</dbReference>
<comment type="similarity">
    <text evidence="1">Belongs to the transposase 7 family.</text>
</comment>
<dbReference type="InterPro" id="IPR025296">
    <property type="entry name" value="DUF4158"/>
</dbReference>
<evidence type="ECO:0000256" key="1">
    <source>
        <dbReference type="ARBA" id="ARBA00009402"/>
    </source>
</evidence>
<keyword evidence="4" id="KW-0233">DNA recombination</keyword>
<feature type="domain" description="DUF4158" evidence="6">
    <location>
        <begin position="6"/>
        <end position="167"/>
    </location>
</feature>
<evidence type="ECO:0000259" key="6">
    <source>
        <dbReference type="Pfam" id="PF13700"/>
    </source>
</evidence>
<dbReference type="InterPro" id="IPR047653">
    <property type="entry name" value="Tn3-like_transpos"/>
</dbReference>